<name>A0A5J4SMD3_9EUKA</name>
<dbReference type="OrthoDB" id="4062651at2759"/>
<feature type="domain" description="Protein kinase" evidence="1">
    <location>
        <begin position="1"/>
        <end position="118"/>
    </location>
</feature>
<gene>
    <name evidence="2" type="ORF">EZS28_052082</name>
</gene>
<dbReference type="PROSITE" id="PS50011">
    <property type="entry name" value="PROTEIN_KINASE_DOM"/>
    <property type="match status" value="1"/>
</dbReference>
<evidence type="ECO:0000313" key="2">
    <source>
        <dbReference type="EMBL" id="KAA6346581.1"/>
    </source>
</evidence>
<dbReference type="InterPro" id="IPR052751">
    <property type="entry name" value="Plant_MAPKKK"/>
</dbReference>
<dbReference type="PANTHER" id="PTHR48011:SF18">
    <property type="entry name" value="MITOGEN-ACTIVATED PROTEIN KINASE KINASE KINASE 19-RELATED"/>
    <property type="match status" value="1"/>
</dbReference>
<dbReference type="Pfam" id="PF00069">
    <property type="entry name" value="Pkinase"/>
    <property type="match status" value="1"/>
</dbReference>
<dbReference type="InterPro" id="IPR000719">
    <property type="entry name" value="Prot_kinase_dom"/>
</dbReference>
<dbReference type="PANTHER" id="PTHR48011">
    <property type="entry name" value="CCR4-NOT TRANSCRIPTIONAL COMPLEX SUBUNIT CAF120-RELATED"/>
    <property type="match status" value="1"/>
</dbReference>
<accession>A0A5J4SMD3</accession>
<dbReference type="GO" id="GO:0007165">
    <property type="term" value="P:signal transduction"/>
    <property type="evidence" value="ECO:0007669"/>
    <property type="project" value="TreeGrafter"/>
</dbReference>
<dbReference type="GO" id="GO:0004672">
    <property type="term" value="F:protein kinase activity"/>
    <property type="evidence" value="ECO:0007669"/>
    <property type="project" value="InterPro"/>
</dbReference>
<evidence type="ECO:0000313" key="3">
    <source>
        <dbReference type="Proteomes" id="UP000324800"/>
    </source>
</evidence>
<organism evidence="2 3">
    <name type="scientific">Streblomastix strix</name>
    <dbReference type="NCBI Taxonomy" id="222440"/>
    <lineage>
        <taxon>Eukaryota</taxon>
        <taxon>Metamonada</taxon>
        <taxon>Preaxostyla</taxon>
        <taxon>Oxymonadida</taxon>
        <taxon>Streblomastigidae</taxon>
        <taxon>Streblomastix</taxon>
    </lineage>
</organism>
<sequence>MEYANMQSLEKATNALEFLSHLHNHNLVHCNIKPSNILFSQIEEIDIFIPKICDFAMSMEMEMMKTSIEIGGTPFFHPPEVRNRKGNYDGGVDIWGLVKDQKEELIQMYLKSKMHVDD</sequence>
<dbReference type="SUPFAM" id="SSF56112">
    <property type="entry name" value="Protein kinase-like (PK-like)"/>
    <property type="match status" value="1"/>
</dbReference>
<dbReference type="GO" id="GO:0005524">
    <property type="term" value="F:ATP binding"/>
    <property type="evidence" value="ECO:0007669"/>
    <property type="project" value="InterPro"/>
</dbReference>
<reference evidence="2 3" key="1">
    <citation type="submission" date="2019-03" db="EMBL/GenBank/DDBJ databases">
        <title>Single cell metagenomics reveals metabolic interactions within the superorganism composed of flagellate Streblomastix strix and complex community of Bacteroidetes bacteria on its surface.</title>
        <authorList>
            <person name="Treitli S.C."/>
            <person name="Kolisko M."/>
            <person name="Husnik F."/>
            <person name="Keeling P."/>
            <person name="Hampl V."/>
        </authorList>
    </citation>
    <scope>NUCLEOTIDE SEQUENCE [LARGE SCALE GENOMIC DNA]</scope>
    <source>
        <strain evidence="2">ST1C</strain>
    </source>
</reference>
<protein>
    <recommendedName>
        <fullName evidence="1">Protein kinase domain-containing protein</fullName>
    </recommendedName>
</protein>
<dbReference type="Gene3D" id="1.10.510.10">
    <property type="entry name" value="Transferase(Phosphotransferase) domain 1"/>
    <property type="match status" value="1"/>
</dbReference>
<comment type="caution">
    <text evidence="2">The sequence shown here is derived from an EMBL/GenBank/DDBJ whole genome shotgun (WGS) entry which is preliminary data.</text>
</comment>
<dbReference type="EMBL" id="SNRW01040108">
    <property type="protein sequence ID" value="KAA6346581.1"/>
    <property type="molecule type" value="Genomic_DNA"/>
</dbReference>
<dbReference type="Proteomes" id="UP000324800">
    <property type="component" value="Unassembled WGS sequence"/>
</dbReference>
<evidence type="ECO:0000259" key="1">
    <source>
        <dbReference type="PROSITE" id="PS50011"/>
    </source>
</evidence>
<dbReference type="InterPro" id="IPR011009">
    <property type="entry name" value="Kinase-like_dom_sf"/>
</dbReference>
<dbReference type="AlphaFoldDB" id="A0A5J4SMD3"/>
<proteinExistence type="predicted"/>